<organism evidence="1 2">
    <name type="scientific">Aquitalea magnusonii</name>
    <dbReference type="NCBI Taxonomy" id="332411"/>
    <lineage>
        <taxon>Bacteria</taxon>
        <taxon>Pseudomonadati</taxon>
        <taxon>Pseudomonadota</taxon>
        <taxon>Betaproteobacteria</taxon>
        <taxon>Neisseriales</taxon>
        <taxon>Chromobacteriaceae</taxon>
        <taxon>Aquitalea</taxon>
    </lineage>
</organism>
<proteinExistence type="predicted"/>
<protein>
    <submittedName>
        <fullName evidence="1">Uncharacterized protein</fullName>
    </submittedName>
</protein>
<evidence type="ECO:0000313" key="1">
    <source>
        <dbReference type="EMBL" id="PXX51041.1"/>
    </source>
</evidence>
<gene>
    <name evidence="1" type="ORF">DFR38_10198</name>
</gene>
<dbReference type="Proteomes" id="UP000248395">
    <property type="component" value="Unassembled WGS sequence"/>
</dbReference>
<reference evidence="1 2" key="1">
    <citation type="submission" date="2018-05" db="EMBL/GenBank/DDBJ databases">
        <title>Genomic Encyclopedia of Type Strains, Phase IV (KMG-IV): sequencing the most valuable type-strain genomes for metagenomic binning, comparative biology and taxonomic classification.</title>
        <authorList>
            <person name="Goeker M."/>
        </authorList>
    </citation>
    <scope>NUCLEOTIDE SEQUENCE [LARGE SCALE GENOMIC DNA]</scope>
    <source>
        <strain evidence="1 2">DSM 25134</strain>
    </source>
</reference>
<dbReference type="AlphaFoldDB" id="A0A318JM97"/>
<evidence type="ECO:0000313" key="2">
    <source>
        <dbReference type="Proteomes" id="UP000248395"/>
    </source>
</evidence>
<sequence>MRLSEIPAPSQVRDALVYGRPGDYQIKINGDPLETRTGHARRFRLCDSAVNLLNQHGLRTIRVELGSEAIA</sequence>
<name>A0A318JM97_9NEIS</name>
<dbReference type="RefSeq" id="WP_153010744.1">
    <property type="nucleotide sequence ID" value="NZ_LNQU01000029.1"/>
</dbReference>
<keyword evidence="2" id="KW-1185">Reference proteome</keyword>
<comment type="caution">
    <text evidence="1">The sequence shown here is derived from an EMBL/GenBank/DDBJ whole genome shotgun (WGS) entry which is preliminary data.</text>
</comment>
<dbReference type="EMBL" id="QJKC01000001">
    <property type="protein sequence ID" value="PXX51041.1"/>
    <property type="molecule type" value="Genomic_DNA"/>
</dbReference>
<accession>A0A318JM97</accession>